<feature type="chain" id="PRO_5040478403" evidence="1">
    <location>
        <begin position="18"/>
        <end position="51"/>
    </location>
</feature>
<evidence type="ECO:0000313" key="2">
    <source>
        <dbReference type="EMBL" id="KAF2834160.1"/>
    </source>
</evidence>
<protein>
    <submittedName>
        <fullName evidence="2">Uncharacterized protein</fullName>
    </submittedName>
</protein>
<accession>A0A9P4S228</accession>
<keyword evidence="3" id="KW-1185">Reference proteome</keyword>
<organism evidence="2 3">
    <name type="scientific">Patellaria atrata CBS 101060</name>
    <dbReference type="NCBI Taxonomy" id="1346257"/>
    <lineage>
        <taxon>Eukaryota</taxon>
        <taxon>Fungi</taxon>
        <taxon>Dikarya</taxon>
        <taxon>Ascomycota</taxon>
        <taxon>Pezizomycotina</taxon>
        <taxon>Dothideomycetes</taxon>
        <taxon>Dothideomycetes incertae sedis</taxon>
        <taxon>Patellariales</taxon>
        <taxon>Patellariaceae</taxon>
        <taxon>Patellaria</taxon>
    </lineage>
</organism>
<reference evidence="2" key="1">
    <citation type="journal article" date="2020" name="Stud. Mycol.">
        <title>101 Dothideomycetes genomes: a test case for predicting lifestyles and emergence of pathogens.</title>
        <authorList>
            <person name="Haridas S."/>
            <person name="Albert R."/>
            <person name="Binder M."/>
            <person name="Bloem J."/>
            <person name="Labutti K."/>
            <person name="Salamov A."/>
            <person name="Andreopoulos B."/>
            <person name="Baker S."/>
            <person name="Barry K."/>
            <person name="Bills G."/>
            <person name="Bluhm B."/>
            <person name="Cannon C."/>
            <person name="Castanera R."/>
            <person name="Culley D."/>
            <person name="Daum C."/>
            <person name="Ezra D."/>
            <person name="Gonzalez J."/>
            <person name="Henrissat B."/>
            <person name="Kuo A."/>
            <person name="Liang C."/>
            <person name="Lipzen A."/>
            <person name="Lutzoni F."/>
            <person name="Magnuson J."/>
            <person name="Mondo S."/>
            <person name="Nolan M."/>
            <person name="Ohm R."/>
            <person name="Pangilinan J."/>
            <person name="Park H.-J."/>
            <person name="Ramirez L."/>
            <person name="Alfaro M."/>
            <person name="Sun H."/>
            <person name="Tritt A."/>
            <person name="Yoshinaga Y."/>
            <person name="Zwiers L.-H."/>
            <person name="Turgeon B."/>
            <person name="Goodwin S."/>
            <person name="Spatafora J."/>
            <person name="Crous P."/>
            <person name="Grigoriev I."/>
        </authorList>
    </citation>
    <scope>NUCLEOTIDE SEQUENCE</scope>
    <source>
        <strain evidence="2">CBS 101060</strain>
    </source>
</reference>
<evidence type="ECO:0000256" key="1">
    <source>
        <dbReference type="SAM" id="SignalP"/>
    </source>
</evidence>
<dbReference type="Proteomes" id="UP000799429">
    <property type="component" value="Unassembled WGS sequence"/>
</dbReference>
<evidence type="ECO:0000313" key="3">
    <source>
        <dbReference type="Proteomes" id="UP000799429"/>
    </source>
</evidence>
<proteinExistence type="predicted"/>
<name>A0A9P4S228_9PEZI</name>
<gene>
    <name evidence="2" type="ORF">M501DRAFT_1001470</name>
</gene>
<sequence>MAVAAIITAFLAAPVFSRNIYKRANTSNTYNYVDPMIGTLDGGPYVFFGLF</sequence>
<feature type="signal peptide" evidence="1">
    <location>
        <begin position="1"/>
        <end position="17"/>
    </location>
</feature>
<keyword evidence="1" id="KW-0732">Signal</keyword>
<dbReference type="AlphaFoldDB" id="A0A9P4S228"/>
<comment type="caution">
    <text evidence="2">The sequence shown here is derived from an EMBL/GenBank/DDBJ whole genome shotgun (WGS) entry which is preliminary data.</text>
</comment>
<dbReference type="EMBL" id="MU006127">
    <property type="protein sequence ID" value="KAF2834160.1"/>
    <property type="molecule type" value="Genomic_DNA"/>
</dbReference>